<protein>
    <recommendedName>
        <fullName evidence="3">TonB C-terminal domain-containing protein</fullName>
    </recommendedName>
</protein>
<dbReference type="Gene3D" id="3.30.1150.10">
    <property type="match status" value="1"/>
</dbReference>
<keyword evidence="2" id="KW-0812">Transmembrane</keyword>
<name>E8V2T0_TERSS</name>
<reference evidence="4 5" key="1">
    <citation type="journal article" date="2012" name="Stand. Genomic Sci.">
        <title>Complete genome sequence of Terriglobus saanensis type strain SP1PR4(T), an Acidobacteria from tundra soil.</title>
        <authorList>
            <person name="Rawat S.R."/>
            <person name="Mannisto M.K."/>
            <person name="Starovoytov V."/>
            <person name="Goodwin L."/>
            <person name="Nolan M."/>
            <person name="Hauser L."/>
            <person name="Land M."/>
            <person name="Davenport K.W."/>
            <person name="Woyke T."/>
            <person name="Haggblom M.M."/>
        </authorList>
    </citation>
    <scope>NUCLEOTIDE SEQUENCE</scope>
    <source>
        <strain evidence="5">ATCC BAA-1853 / DSM 23119 / SP1PR4</strain>
    </source>
</reference>
<dbReference type="Proteomes" id="UP000006844">
    <property type="component" value="Chromosome"/>
</dbReference>
<dbReference type="GO" id="GO:0055085">
    <property type="term" value="P:transmembrane transport"/>
    <property type="evidence" value="ECO:0007669"/>
    <property type="project" value="InterPro"/>
</dbReference>
<organism evidence="4 5">
    <name type="scientific">Terriglobus saanensis (strain ATCC BAA-1853 / DSM 23119 / SP1PR4)</name>
    <dbReference type="NCBI Taxonomy" id="401053"/>
    <lineage>
        <taxon>Bacteria</taxon>
        <taxon>Pseudomonadati</taxon>
        <taxon>Acidobacteriota</taxon>
        <taxon>Terriglobia</taxon>
        <taxon>Terriglobales</taxon>
        <taxon>Acidobacteriaceae</taxon>
        <taxon>Terriglobus</taxon>
    </lineage>
</organism>
<evidence type="ECO:0000313" key="5">
    <source>
        <dbReference type="Proteomes" id="UP000006844"/>
    </source>
</evidence>
<dbReference type="STRING" id="401053.AciPR4_2782"/>
<feature type="transmembrane region" description="Helical" evidence="2">
    <location>
        <begin position="12"/>
        <end position="31"/>
    </location>
</feature>
<keyword evidence="5" id="KW-1185">Reference proteome</keyword>
<dbReference type="HOGENOM" id="CLU_1335957_0_0_0"/>
<evidence type="ECO:0000313" key="4">
    <source>
        <dbReference type="EMBL" id="ADV83555.1"/>
    </source>
</evidence>
<dbReference type="eggNOG" id="COG0810">
    <property type="taxonomic scope" value="Bacteria"/>
</dbReference>
<feature type="domain" description="TonB C-terminal" evidence="3">
    <location>
        <begin position="170"/>
        <end position="237"/>
    </location>
</feature>
<evidence type="ECO:0000256" key="1">
    <source>
        <dbReference type="SAM" id="MobiDB-lite"/>
    </source>
</evidence>
<dbReference type="InterPro" id="IPR037682">
    <property type="entry name" value="TonB_C"/>
</dbReference>
<keyword evidence="2" id="KW-1133">Transmembrane helix</keyword>
<evidence type="ECO:0000256" key="2">
    <source>
        <dbReference type="SAM" id="Phobius"/>
    </source>
</evidence>
<dbReference type="SUPFAM" id="SSF74653">
    <property type="entry name" value="TolA/TonB C-terminal domain"/>
    <property type="match status" value="1"/>
</dbReference>
<dbReference type="EMBL" id="CP002467">
    <property type="protein sequence ID" value="ADV83555.1"/>
    <property type="molecule type" value="Genomic_DNA"/>
</dbReference>
<accession>E8V2T0</accession>
<feature type="compositionally biased region" description="Polar residues" evidence="1">
    <location>
        <begin position="120"/>
        <end position="130"/>
    </location>
</feature>
<keyword evidence="2" id="KW-0472">Membrane</keyword>
<dbReference type="AlphaFoldDB" id="E8V2T0"/>
<proteinExistence type="predicted"/>
<feature type="region of interest" description="Disordered" evidence="1">
    <location>
        <begin position="117"/>
        <end position="150"/>
    </location>
</feature>
<feature type="transmembrane region" description="Helical" evidence="2">
    <location>
        <begin position="52"/>
        <end position="73"/>
    </location>
</feature>
<dbReference type="OrthoDB" id="9792439at2"/>
<gene>
    <name evidence="4" type="ordered locus">AciPR4_2782</name>
</gene>
<evidence type="ECO:0000259" key="3">
    <source>
        <dbReference type="Pfam" id="PF03544"/>
    </source>
</evidence>
<sequence>MVHSSVLIGGPLPYTVYLTGLSFCVGHDMVLPRGVMKLNVSVEGDTDHIRPTIAAVTVHAIVIVLIFLVHGAAKNVYPYRLPGTKIGQSTLLVYRPGSRITSDAGAIMRHEQNRPIPALTTKNVQDQAAPSASAKAEKGQEDSALSGKGEGDVTIAMGKVFPRPQPDLSALAHGRGGNVIMDVVISETGKISEVRLVQGIEPTIDQFVMEKVRGWIFEPATRNGVAVASEQELIFRYERV</sequence>
<dbReference type="Pfam" id="PF03544">
    <property type="entry name" value="TonB_C"/>
    <property type="match status" value="1"/>
</dbReference>
<dbReference type="KEGG" id="tsa:AciPR4_2782"/>